<dbReference type="Pfam" id="PF07690">
    <property type="entry name" value="MFS_1"/>
    <property type="match status" value="1"/>
</dbReference>
<sequence>MEIETSTEEAIQPVPTIGHPEEHLEVEETGTTEEINYPTGYKLWLTVISLCIAMFLKGLDLTIVAVAVPSLTDQFKTVSDIGWYSAAYGLTLSAFVFFFGKVYTIFSVKAVFLFGIAVFEFGSLLSTLANSSKMFIVGRAITGLGSSAMGTGMIKMLRHLFPLSKQAFWGGVVGGIQTLGLVVAPVIGGVLIDSFSWRACFGINLPLGVFCFAFTAYAFHDPVPITNITVWEKIKRTNPLGTLLIVPAFTCFLMALQWGGSTYGWGDWRIILMFILFGVLFSSFGYVQYRQGEDATLPFRVLKQRSVLAGLWCNICYDGILAVTEYYLSIYFQGVRDFTPTKSGLLGVPMIGGLLIGIMLAATGTARIGYYYPFLYATSVLAPVASGLLTTINLDQSVGKATALLGFLGLAIGLGIQGPQLGVATTLSIEDISIGTAVIMFGAGLGSALFVSASSTLFNARLVDEIRQYSPSTNVTALEAAGLSDIRTYIGSEKLKNVLSGYNKAVVQTLYMPLALGILTIVGTVAMERRSIKKKQS</sequence>
<evidence type="ECO:0000259" key="6">
    <source>
        <dbReference type="PROSITE" id="PS50850"/>
    </source>
</evidence>
<evidence type="ECO:0000256" key="3">
    <source>
        <dbReference type="ARBA" id="ARBA00022989"/>
    </source>
</evidence>
<dbReference type="PRINTS" id="PR01036">
    <property type="entry name" value="TCRTETB"/>
</dbReference>
<feature type="transmembrane region" description="Helical" evidence="5">
    <location>
        <begin position="374"/>
        <end position="392"/>
    </location>
</feature>
<keyword evidence="2 5" id="KW-0812">Transmembrane</keyword>
<feature type="transmembrane region" description="Helical" evidence="5">
    <location>
        <begin position="166"/>
        <end position="189"/>
    </location>
</feature>
<proteinExistence type="predicted"/>
<feature type="domain" description="Major facilitator superfamily (MFS) profile" evidence="6">
    <location>
        <begin position="46"/>
        <end position="532"/>
    </location>
</feature>
<evidence type="ECO:0000313" key="7">
    <source>
        <dbReference type="EMBL" id="PMD19961.1"/>
    </source>
</evidence>
<evidence type="ECO:0000256" key="4">
    <source>
        <dbReference type="ARBA" id="ARBA00023136"/>
    </source>
</evidence>
<feature type="transmembrane region" description="Helical" evidence="5">
    <location>
        <begin position="398"/>
        <end position="416"/>
    </location>
</feature>
<dbReference type="InterPro" id="IPR011701">
    <property type="entry name" value="MFS"/>
</dbReference>
<keyword evidence="8" id="KW-1185">Reference proteome</keyword>
<dbReference type="GO" id="GO:0022857">
    <property type="term" value="F:transmembrane transporter activity"/>
    <property type="evidence" value="ECO:0007669"/>
    <property type="project" value="InterPro"/>
</dbReference>
<dbReference type="PROSITE" id="PS50850">
    <property type="entry name" value="MFS"/>
    <property type="match status" value="1"/>
</dbReference>
<organism evidence="7 8">
    <name type="scientific">Hyaloscypha hepaticicola</name>
    <dbReference type="NCBI Taxonomy" id="2082293"/>
    <lineage>
        <taxon>Eukaryota</taxon>
        <taxon>Fungi</taxon>
        <taxon>Dikarya</taxon>
        <taxon>Ascomycota</taxon>
        <taxon>Pezizomycotina</taxon>
        <taxon>Leotiomycetes</taxon>
        <taxon>Helotiales</taxon>
        <taxon>Hyaloscyphaceae</taxon>
        <taxon>Hyaloscypha</taxon>
    </lineage>
</organism>
<dbReference type="GO" id="GO:0005886">
    <property type="term" value="C:plasma membrane"/>
    <property type="evidence" value="ECO:0007669"/>
    <property type="project" value="TreeGrafter"/>
</dbReference>
<feature type="transmembrane region" description="Helical" evidence="5">
    <location>
        <begin position="270"/>
        <end position="287"/>
    </location>
</feature>
<dbReference type="STRING" id="1745343.A0A2J6Q108"/>
<feature type="transmembrane region" description="Helical" evidence="5">
    <location>
        <begin position="344"/>
        <end position="362"/>
    </location>
</feature>
<dbReference type="AlphaFoldDB" id="A0A2J6Q108"/>
<comment type="subcellular location">
    <subcellularLocation>
        <location evidence="1">Membrane</location>
        <topology evidence="1">Multi-pass membrane protein</topology>
    </subcellularLocation>
</comment>
<dbReference type="Gene3D" id="1.20.1250.20">
    <property type="entry name" value="MFS general substrate transporter like domains"/>
    <property type="match status" value="1"/>
</dbReference>
<evidence type="ECO:0000313" key="8">
    <source>
        <dbReference type="Proteomes" id="UP000235672"/>
    </source>
</evidence>
<dbReference type="Gene3D" id="1.20.1720.10">
    <property type="entry name" value="Multidrug resistance protein D"/>
    <property type="match status" value="1"/>
</dbReference>
<dbReference type="InterPro" id="IPR020846">
    <property type="entry name" value="MFS_dom"/>
</dbReference>
<dbReference type="PANTHER" id="PTHR23501:SF199">
    <property type="entry name" value="MFS EFFLUX TRANSPORTER INPD-RELATED"/>
    <property type="match status" value="1"/>
</dbReference>
<gene>
    <name evidence="7" type="ORF">NA56DRAFT_628263</name>
</gene>
<protein>
    <submittedName>
        <fullName evidence="7">MFS general substrate transporter</fullName>
    </submittedName>
</protein>
<feature type="transmembrane region" description="Helical" evidence="5">
    <location>
        <begin position="307"/>
        <end position="332"/>
    </location>
</feature>
<dbReference type="SUPFAM" id="SSF103473">
    <property type="entry name" value="MFS general substrate transporter"/>
    <property type="match status" value="1"/>
</dbReference>
<evidence type="ECO:0000256" key="1">
    <source>
        <dbReference type="ARBA" id="ARBA00004141"/>
    </source>
</evidence>
<keyword evidence="4 5" id="KW-0472">Membrane</keyword>
<feature type="transmembrane region" description="Helical" evidence="5">
    <location>
        <begin position="43"/>
        <end position="69"/>
    </location>
</feature>
<dbReference type="OrthoDB" id="2985014at2759"/>
<feature type="transmembrane region" description="Helical" evidence="5">
    <location>
        <begin position="111"/>
        <end position="129"/>
    </location>
</feature>
<name>A0A2J6Q108_9HELO</name>
<reference evidence="7 8" key="1">
    <citation type="submission" date="2016-05" db="EMBL/GenBank/DDBJ databases">
        <title>A degradative enzymes factory behind the ericoid mycorrhizal symbiosis.</title>
        <authorList>
            <consortium name="DOE Joint Genome Institute"/>
            <person name="Martino E."/>
            <person name="Morin E."/>
            <person name="Grelet G."/>
            <person name="Kuo A."/>
            <person name="Kohler A."/>
            <person name="Daghino S."/>
            <person name="Barry K."/>
            <person name="Choi C."/>
            <person name="Cichocki N."/>
            <person name="Clum A."/>
            <person name="Copeland A."/>
            <person name="Hainaut M."/>
            <person name="Haridas S."/>
            <person name="Labutti K."/>
            <person name="Lindquist E."/>
            <person name="Lipzen A."/>
            <person name="Khouja H.-R."/>
            <person name="Murat C."/>
            <person name="Ohm R."/>
            <person name="Olson A."/>
            <person name="Spatafora J."/>
            <person name="Veneault-Fourrey C."/>
            <person name="Henrissat B."/>
            <person name="Grigoriev I."/>
            <person name="Martin F."/>
            <person name="Perotto S."/>
        </authorList>
    </citation>
    <scope>NUCLEOTIDE SEQUENCE [LARGE SCALE GENOMIC DNA]</scope>
    <source>
        <strain evidence="7 8">UAMH 7357</strain>
    </source>
</reference>
<evidence type="ECO:0000256" key="5">
    <source>
        <dbReference type="SAM" id="Phobius"/>
    </source>
</evidence>
<feature type="transmembrane region" description="Helical" evidence="5">
    <location>
        <begin position="240"/>
        <end position="258"/>
    </location>
</feature>
<dbReference type="PANTHER" id="PTHR23501">
    <property type="entry name" value="MAJOR FACILITATOR SUPERFAMILY"/>
    <property type="match status" value="1"/>
</dbReference>
<keyword evidence="3 5" id="KW-1133">Transmembrane helix</keyword>
<feature type="transmembrane region" description="Helical" evidence="5">
    <location>
        <begin position="81"/>
        <end position="99"/>
    </location>
</feature>
<feature type="transmembrane region" description="Helical" evidence="5">
    <location>
        <begin position="195"/>
        <end position="219"/>
    </location>
</feature>
<feature type="transmembrane region" description="Helical" evidence="5">
    <location>
        <begin position="135"/>
        <end position="154"/>
    </location>
</feature>
<evidence type="ECO:0000256" key="2">
    <source>
        <dbReference type="ARBA" id="ARBA00022692"/>
    </source>
</evidence>
<feature type="transmembrane region" description="Helical" evidence="5">
    <location>
        <begin position="505"/>
        <end position="527"/>
    </location>
</feature>
<dbReference type="EMBL" id="KZ613487">
    <property type="protein sequence ID" value="PMD19961.1"/>
    <property type="molecule type" value="Genomic_DNA"/>
</dbReference>
<feature type="transmembrane region" description="Helical" evidence="5">
    <location>
        <begin position="437"/>
        <end position="458"/>
    </location>
</feature>
<dbReference type="InterPro" id="IPR036259">
    <property type="entry name" value="MFS_trans_sf"/>
</dbReference>
<accession>A0A2J6Q108</accession>
<dbReference type="Proteomes" id="UP000235672">
    <property type="component" value="Unassembled WGS sequence"/>
</dbReference>